<dbReference type="InterPro" id="IPR051320">
    <property type="entry name" value="Viral_Replic_Matur_Polypro"/>
</dbReference>
<accession>A0AAV3RXS0</accession>
<dbReference type="InterPro" id="IPR000477">
    <property type="entry name" value="RT_dom"/>
</dbReference>
<evidence type="ECO:0000313" key="2">
    <source>
        <dbReference type="EMBL" id="GAA0185330.1"/>
    </source>
</evidence>
<evidence type="ECO:0000313" key="3">
    <source>
        <dbReference type="Proteomes" id="UP001454036"/>
    </source>
</evidence>
<protein>
    <recommendedName>
        <fullName evidence="1">Reverse transcriptase domain-containing protein</fullName>
    </recommendedName>
</protein>
<dbReference type="CDD" id="cd09274">
    <property type="entry name" value="RNase_HI_RT_Ty3"/>
    <property type="match status" value="1"/>
</dbReference>
<keyword evidence="3" id="KW-1185">Reference proteome</keyword>
<dbReference type="Gene3D" id="3.30.70.270">
    <property type="match status" value="1"/>
</dbReference>
<dbReference type="EMBL" id="BAABME010012616">
    <property type="protein sequence ID" value="GAA0185330.1"/>
    <property type="molecule type" value="Genomic_DNA"/>
</dbReference>
<organism evidence="2 3">
    <name type="scientific">Lithospermum erythrorhizon</name>
    <name type="common">Purple gromwell</name>
    <name type="synonym">Lithospermum officinale var. erythrorhizon</name>
    <dbReference type="NCBI Taxonomy" id="34254"/>
    <lineage>
        <taxon>Eukaryota</taxon>
        <taxon>Viridiplantae</taxon>
        <taxon>Streptophyta</taxon>
        <taxon>Embryophyta</taxon>
        <taxon>Tracheophyta</taxon>
        <taxon>Spermatophyta</taxon>
        <taxon>Magnoliopsida</taxon>
        <taxon>eudicotyledons</taxon>
        <taxon>Gunneridae</taxon>
        <taxon>Pentapetalae</taxon>
        <taxon>asterids</taxon>
        <taxon>lamiids</taxon>
        <taxon>Boraginales</taxon>
        <taxon>Boraginaceae</taxon>
        <taxon>Boraginoideae</taxon>
        <taxon>Lithospermeae</taxon>
        <taxon>Lithospermum</taxon>
    </lineage>
</organism>
<dbReference type="InterPro" id="IPR041577">
    <property type="entry name" value="RT_RNaseH_2"/>
</dbReference>
<dbReference type="PROSITE" id="PS50878">
    <property type="entry name" value="RT_POL"/>
    <property type="match status" value="1"/>
</dbReference>
<dbReference type="SUPFAM" id="SSF56672">
    <property type="entry name" value="DNA/RNA polymerases"/>
    <property type="match status" value="1"/>
</dbReference>
<dbReference type="PANTHER" id="PTHR33064">
    <property type="entry name" value="POL PROTEIN"/>
    <property type="match status" value="1"/>
</dbReference>
<gene>
    <name evidence="2" type="ORF">LIER_32618</name>
</gene>
<dbReference type="CDD" id="cd01647">
    <property type="entry name" value="RT_LTR"/>
    <property type="match status" value="1"/>
</dbReference>
<evidence type="ECO:0000259" key="1">
    <source>
        <dbReference type="PROSITE" id="PS50878"/>
    </source>
</evidence>
<reference evidence="2 3" key="1">
    <citation type="submission" date="2024-01" db="EMBL/GenBank/DDBJ databases">
        <title>The complete chloroplast genome sequence of Lithospermum erythrorhizon: insights into the phylogenetic relationship among Boraginaceae species and the maternal lineages of purple gromwells.</title>
        <authorList>
            <person name="Okada T."/>
            <person name="Watanabe K."/>
        </authorList>
    </citation>
    <scope>NUCLEOTIDE SEQUENCE [LARGE SCALE GENOMIC DNA]</scope>
</reference>
<dbReference type="InterPro" id="IPR043128">
    <property type="entry name" value="Rev_trsase/Diguanyl_cyclase"/>
</dbReference>
<dbReference type="Gene3D" id="3.10.20.370">
    <property type="match status" value="1"/>
</dbReference>
<dbReference type="Gene3D" id="3.10.10.10">
    <property type="entry name" value="HIV Type 1 Reverse Transcriptase, subunit A, domain 1"/>
    <property type="match status" value="1"/>
</dbReference>
<dbReference type="FunFam" id="3.30.70.270:FF:000003">
    <property type="entry name" value="Transposon Ty3-G Gag-Pol polyprotein"/>
    <property type="match status" value="1"/>
</dbReference>
<name>A0AAV3RXS0_LITER</name>
<proteinExistence type="predicted"/>
<dbReference type="AlphaFoldDB" id="A0AAV3RXS0"/>
<dbReference type="Pfam" id="PF17919">
    <property type="entry name" value="RT_RNaseH_2"/>
    <property type="match status" value="1"/>
</dbReference>
<dbReference type="InterPro" id="IPR043502">
    <property type="entry name" value="DNA/RNA_pol_sf"/>
</dbReference>
<dbReference type="Pfam" id="PF00078">
    <property type="entry name" value="RVT_1"/>
    <property type="match status" value="1"/>
</dbReference>
<dbReference type="PANTHER" id="PTHR33064:SF40">
    <property type="entry name" value="REVERSE TRANSCRIPTASE_RETROTRANSPOSON-DERIVED PROTEIN RNASE H-LIKE DOMAIN-CONTAINING PROTEIN"/>
    <property type="match status" value="1"/>
</dbReference>
<comment type="caution">
    <text evidence="2">The sequence shown here is derived from an EMBL/GenBank/DDBJ whole genome shotgun (WGS) entry which is preliminary data.</text>
</comment>
<dbReference type="Proteomes" id="UP001454036">
    <property type="component" value="Unassembled WGS sequence"/>
</dbReference>
<feature type="domain" description="Reverse transcriptase" evidence="1">
    <location>
        <begin position="1"/>
        <end position="104"/>
    </location>
</feature>
<sequence>MHLDDISKIAFRTHQGHYEFVVMPFGLSNAPATFQSIMNHVFYCYLRKFVLVFFDDILVYSRDMESHITHLHKILTLLRKNRLFAKPSKCAFGQSYIEYLGHIADPCYYRKFVQNYGVIAKPLTNLLKKDSFQWNDDATEAFTTLKNAMASTPVLALPNFNMPFVIETDASSKGYGVVLMQEQKPLAYISKVWGPLQLGLSVYENELLAIVLAITKWKHYLLSGRFIIKTDQQSLKHLLEQKVTTYLQQKAVSKLLGLDYLIQYKQGRDNVVVDALSRTP</sequence>